<feature type="signal peptide" evidence="1">
    <location>
        <begin position="1"/>
        <end position="25"/>
    </location>
</feature>
<dbReference type="KEGG" id="plei:Q9312_07875"/>
<evidence type="ECO:0000313" key="2">
    <source>
        <dbReference type="EMBL" id="WMS88825.1"/>
    </source>
</evidence>
<proteinExistence type="predicted"/>
<evidence type="ECO:0000313" key="3">
    <source>
        <dbReference type="Proteomes" id="UP001239782"/>
    </source>
</evidence>
<dbReference type="RefSeq" id="WP_309204046.1">
    <property type="nucleotide sequence ID" value="NZ_CP133548.1"/>
</dbReference>
<keyword evidence="1" id="KW-0732">Signal</keyword>
<keyword evidence="3" id="KW-1185">Reference proteome</keyword>
<dbReference type="PROSITE" id="PS51257">
    <property type="entry name" value="PROKAR_LIPOPROTEIN"/>
    <property type="match status" value="1"/>
</dbReference>
<dbReference type="Proteomes" id="UP001239782">
    <property type="component" value="Chromosome"/>
</dbReference>
<accession>A0AA51X956</accession>
<sequence>MKSSPKFLIMALTSFVLLSCTTSSIEESKVKQLTSEQIQSVFDKNTALIFNVYKEALKRQPSLSGRISLNIKAIPKKKNTCQAESTTVDLEEVALKICHIVESLNFGDGFKEFTYPLEFSPI</sequence>
<reference evidence="2 3" key="1">
    <citation type="submission" date="2023-08" db="EMBL/GenBank/DDBJ databases">
        <title>Pleionea litopenaei sp. nov., isolated from stomach of juvenile Litopenaeus vannamei.</title>
        <authorList>
            <person name="Rho A.M."/>
            <person name="Hwang C.Y."/>
        </authorList>
    </citation>
    <scope>NUCLEOTIDE SEQUENCE [LARGE SCALE GENOMIC DNA]</scope>
    <source>
        <strain evidence="2 3">HL-JVS1</strain>
    </source>
</reference>
<organism evidence="2 3">
    <name type="scientific">Pleionea litopenaei</name>
    <dbReference type="NCBI Taxonomy" id="3070815"/>
    <lineage>
        <taxon>Bacteria</taxon>
        <taxon>Pseudomonadati</taxon>
        <taxon>Pseudomonadota</taxon>
        <taxon>Gammaproteobacteria</taxon>
        <taxon>Oceanospirillales</taxon>
        <taxon>Pleioneaceae</taxon>
        <taxon>Pleionea</taxon>
    </lineage>
</organism>
<dbReference type="EMBL" id="CP133548">
    <property type="protein sequence ID" value="WMS88825.1"/>
    <property type="molecule type" value="Genomic_DNA"/>
</dbReference>
<dbReference type="AlphaFoldDB" id="A0AA51X956"/>
<name>A0AA51X956_9GAMM</name>
<feature type="chain" id="PRO_5041301930" evidence="1">
    <location>
        <begin position="26"/>
        <end position="122"/>
    </location>
</feature>
<evidence type="ECO:0000256" key="1">
    <source>
        <dbReference type="SAM" id="SignalP"/>
    </source>
</evidence>
<protein>
    <submittedName>
        <fullName evidence="2">Uncharacterized protein</fullName>
    </submittedName>
</protein>
<gene>
    <name evidence="2" type="ORF">Q9312_07875</name>
</gene>